<keyword evidence="1" id="KW-1133">Transmembrane helix</keyword>
<keyword evidence="1" id="KW-0472">Membrane</keyword>
<feature type="transmembrane region" description="Helical" evidence="1">
    <location>
        <begin position="12"/>
        <end position="30"/>
    </location>
</feature>
<proteinExistence type="predicted"/>
<sequence length="51" mass="6416">MPQMMPLSWLFLYMYFIMMLLLFSLINYFSMIPRPMMLKKPLKINSLHWKW</sequence>
<name>A0A2P1H6X8_ARCTE</name>
<gene>
    <name evidence="2" type="primary">atp8</name>
</gene>
<evidence type="ECO:0000313" key="2">
    <source>
        <dbReference type="EMBL" id="AVN67276.1"/>
    </source>
</evidence>
<dbReference type="EMBL" id="MG882134">
    <property type="protein sequence ID" value="AVN67276.1"/>
    <property type="molecule type" value="Genomic_DNA"/>
</dbReference>
<accession>A0A2P1H6X8</accession>
<organism evidence="2">
    <name type="scientific">Archimandrita tessellata</name>
    <name type="common">Peppered roach</name>
    <name type="synonym">Giant cockroach</name>
    <dbReference type="NCBI Taxonomy" id="36945"/>
    <lineage>
        <taxon>Eukaryota</taxon>
        <taxon>Metazoa</taxon>
        <taxon>Ecdysozoa</taxon>
        <taxon>Arthropoda</taxon>
        <taxon>Hexapoda</taxon>
        <taxon>Insecta</taxon>
        <taxon>Pterygota</taxon>
        <taxon>Neoptera</taxon>
        <taxon>Polyneoptera</taxon>
        <taxon>Dictyoptera</taxon>
        <taxon>Blattodea</taxon>
        <taxon>Blaberoidea</taxon>
        <taxon>Blaberidae</taxon>
        <taxon>Blaberinae</taxon>
        <taxon>Archimandrita</taxon>
    </lineage>
</organism>
<keyword evidence="1" id="KW-0812">Transmembrane</keyword>
<protein>
    <submittedName>
        <fullName evidence="2">ATP synthase F0 subunit 8</fullName>
    </submittedName>
</protein>
<dbReference type="AlphaFoldDB" id="A0A2P1H6X8"/>
<reference evidence="2" key="1">
    <citation type="journal article" date="2018" name="Mol. Biol. Evol.">
        <title>Transoceanic dispersal and plate tectonics shaped global cockroach distributions: evidence from mitochondrial phylogenomics.</title>
        <authorList>
            <person name="Bourguignon T."/>
            <person name="Qian T."/>
            <person name="Ho S.Y.W."/>
            <person name="Juna F."/>
            <person name="Wang Z."/>
            <person name="Arab D.A."/>
            <person name="Cameron S.L."/>
            <person name="Walker J."/>
            <person name="Rentz D."/>
            <person name="Evans T.A."/>
            <person name="Lo N."/>
        </authorList>
    </citation>
    <scope>NUCLEOTIDE SEQUENCE</scope>
</reference>
<keyword evidence="2" id="KW-0496">Mitochondrion</keyword>
<geneLocation type="mitochondrion" evidence="2"/>
<evidence type="ECO:0000256" key="1">
    <source>
        <dbReference type="SAM" id="Phobius"/>
    </source>
</evidence>